<evidence type="ECO:0000256" key="1">
    <source>
        <dbReference type="ARBA" id="ARBA00009431"/>
    </source>
</evidence>
<dbReference type="GO" id="GO:0006508">
    <property type="term" value="P:proteolysis"/>
    <property type="evidence" value="ECO:0007669"/>
    <property type="project" value="UniProtKB-KW"/>
</dbReference>
<evidence type="ECO:0000313" key="8">
    <source>
        <dbReference type="EMBL" id="EDQ86217.1"/>
    </source>
</evidence>
<name>A9V864_MONBE</name>
<dbReference type="Proteomes" id="UP000001357">
    <property type="component" value="Unassembled WGS sequence"/>
</dbReference>
<dbReference type="MEROPS" id="S10.009"/>
<proteinExistence type="inferred from homology"/>
<dbReference type="eggNOG" id="KOG1282">
    <property type="taxonomic scope" value="Eukaryota"/>
</dbReference>
<comment type="similarity">
    <text evidence="1 7">Belongs to the peptidase S10 family.</text>
</comment>
<dbReference type="GeneID" id="5894182"/>
<evidence type="ECO:0000256" key="7">
    <source>
        <dbReference type="RuleBase" id="RU361156"/>
    </source>
</evidence>
<evidence type="ECO:0000256" key="6">
    <source>
        <dbReference type="ARBA" id="ARBA00023180"/>
    </source>
</evidence>
<dbReference type="AlphaFoldDB" id="A9V864"/>
<reference evidence="8 9" key="1">
    <citation type="journal article" date="2008" name="Nature">
        <title>The genome of the choanoflagellate Monosiga brevicollis and the origin of metazoans.</title>
        <authorList>
            <consortium name="JGI Sequencing"/>
            <person name="King N."/>
            <person name="Westbrook M.J."/>
            <person name="Young S.L."/>
            <person name="Kuo A."/>
            <person name="Abedin M."/>
            <person name="Chapman J."/>
            <person name="Fairclough S."/>
            <person name="Hellsten U."/>
            <person name="Isogai Y."/>
            <person name="Letunic I."/>
            <person name="Marr M."/>
            <person name="Pincus D."/>
            <person name="Putnam N."/>
            <person name="Rokas A."/>
            <person name="Wright K.J."/>
            <person name="Zuzow R."/>
            <person name="Dirks W."/>
            <person name="Good M."/>
            <person name="Goodstein D."/>
            <person name="Lemons D."/>
            <person name="Li W."/>
            <person name="Lyons J.B."/>
            <person name="Morris A."/>
            <person name="Nichols S."/>
            <person name="Richter D.J."/>
            <person name="Salamov A."/>
            <person name="Bork P."/>
            <person name="Lim W.A."/>
            <person name="Manning G."/>
            <person name="Miller W.T."/>
            <person name="McGinnis W."/>
            <person name="Shapiro H."/>
            <person name="Tjian R."/>
            <person name="Grigoriev I.V."/>
            <person name="Rokhsar D."/>
        </authorList>
    </citation>
    <scope>NUCLEOTIDE SEQUENCE [LARGE SCALE GENOMIC DNA]</scope>
    <source>
        <strain evidence="9">MX1 / ATCC 50154</strain>
    </source>
</reference>
<dbReference type="FunFam" id="1.10.287.410:FF:000002">
    <property type="entry name" value="Carboxypeptidase"/>
    <property type="match status" value="1"/>
</dbReference>
<evidence type="ECO:0000313" key="9">
    <source>
        <dbReference type="Proteomes" id="UP000001357"/>
    </source>
</evidence>
<evidence type="ECO:0000256" key="2">
    <source>
        <dbReference type="ARBA" id="ARBA00022645"/>
    </source>
</evidence>
<dbReference type="PROSITE" id="PS00131">
    <property type="entry name" value="CARBOXYPEPT_SER_SER"/>
    <property type="match status" value="1"/>
</dbReference>
<dbReference type="InterPro" id="IPR018202">
    <property type="entry name" value="Ser_caboxypep_ser_AS"/>
</dbReference>
<dbReference type="SUPFAM" id="SSF53474">
    <property type="entry name" value="alpha/beta-Hydrolases"/>
    <property type="match status" value="1"/>
</dbReference>
<dbReference type="GO" id="GO:0004185">
    <property type="term" value="F:serine-type carboxypeptidase activity"/>
    <property type="evidence" value="ECO:0000318"/>
    <property type="project" value="GO_Central"/>
</dbReference>
<sequence length="444" mass="48887">MARVSFALCVLALVVATAAATRHWNHAGQAYKGDLIGNDVTGLCGEANSTSGYFNIEGGKNKNYFFWYFQSRNDPSTDPVILWMTGGPGCSSELAMLFENGPCSANADGKTTTNNPYSWNTKANLVYIDQPVGVGFSYGDASDADHNESMVAEDMYHFLHEFYEAFDLGDRPLYIFGESYGGHYAPATAYRVGKSLNLQGLAVGNGLTDPLVQYEYYPDMGYTFAQQKLGKPVLTKVQYDIMKAGWPTCQKMIQECQNKVSSCASAQAFCNELMIAPYEAHGMNPYDIRKPCGSNPLCYDMSNVTKFLANPDVLSAIGVKDITWQSCNYTVNAAFSDDWMRDFQTKVSGLLANNTRVLIYAGDVDFICNWIGNKHWTLALDWAGNAAYNNATDAGWNVNSQEAGLLRTAQGFSFLQIYNAGHMVPHDQPAVALEMVNQFLSNSL</sequence>
<dbReference type="KEGG" id="mbr:MONBRDRAFT_38492"/>
<keyword evidence="5 7" id="KW-0378">Hydrolase</keyword>
<protein>
    <recommendedName>
        <fullName evidence="7">Carboxypeptidase</fullName>
        <ecNumber evidence="7">3.4.16.-</ecNumber>
    </recommendedName>
</protein>
<dbReference type="PANTHER" id="PTHR11802">
    <property type="entry name" value="SERINE PROTEASE FAMILY S10 SERINE CARBOXYPEPTIDASE"/>
    <property type="match status" value="1"/>
</dbReference>
<dbReference type="OMA" id="HFEHIDE"/>
<gene>
    <name evidence="8" type="ORF">MONBRDRAFT_38492</name>
</gene>
<dbReference type="Gene3D" id="3.40.50.1820">
    <property type="entry name" value="alpha/beta hydrolase"/>
    <property type="match status" value="1"/>
</dbReference>
<dbReference type="STRING" id="81824.A9V864"/>
<feature type="chain" id="PRO_5005122283" description="Carboxypeptidase" evidence="7">
    <location>
        <begin position="21"/>
        <end position="444"/>
    </location>
</feature>
<keyword evidence="6" id="KW-0325">Glycoprotein</keyword>
<dbReference type="PANTHER" id="PTHR11802:SF113">
    <property type="entry name" value="SERINE CARBOXYPEPTIDASE CTSA-4.1"/>
    <property type="match status" value="1"/>
</dbReference>
<keyword evidence="4 7" id="KW-0732">Signal</keyword>
<keyword evidence="2 7" id="KW-0121">Carboxypeptidase</keyword>
<dbReference type="InterPro" id="IPR029058">
    <property type="entry name" value="AB_hydrolase_fold"/>
</dbReference>
<dbReference type="EMBL" id="CH991567">
    <property type="protein sequence ID" value="EDQ86217.1"/>
    <property type="molecule type" value="Genomic_DNA"/>
</dbReference>
<dbReference type="InParanoid" id="A9V864"/>
<accession>A9V864</accession>
<evidence type="ECO:0000256" key="5">
    <source>
        <dbReference type="ARBA" id="ARBA00022801"/>
    </source>
</evidence>
<dbReference type="Gene3D" id="1.10.287.410">
    <property type="match status" value="1"/>
</dbReference>
<dbReference type="PROSITE" id="PS00560">
    <property type="entry name" value="CARBOXYPEPT_SER_HIS"/>
    <property type="match status" value="1"/>
</dbReference>
<dbReference type="RefSeq" id="XP_001748887.1">
    <property type="nucleotide sequence ID" value="XM_001748835.1"/>
</dbReference>
<evidence type="ECO:0000256" key="3">
    <source>
        <dbReference type="ARBA" id="ARBA00022670"/>
    </source>
</evidence>
<dbReference type="Pfam" id="PF00450">
    <property type="entry name" value="Peptidase_S10"/>
    <property type="match status" value="1"/>
</dbReference>
<keyword evidence="9" id="KW-1185">Reference proteome</keyword>
<dbReference type="EC" id="3.4.16.-" evidence="7"/>
<dbReference type="PRINTS" id="PR00724">
    <property type="entry name" value="CRBOXYPTASEC"/>
</dbReference>
<organism evidence="8 9">
    <name type="scientific">Monosiga brevicollis</name>
    <name type="common">Choanoflagellate</name>
    <dbReference type="NCBI Taxonomy" id="81824"/>
    <lineage>
        <taxon>Eukaryota</taxon>
        <taxon>Choanoflagellata</taxon>
        <taxon>Craspedida</taxon>
        <taxon>Salpingoecidae</taxon>
        <taxon>Monosiga</taxon>
    </lineage>
</organism>
<keyword evidence="3 7" id="KW-0645">Protease</keyword>
<dbReference type="InterPro" id="IPR001563">
    <property type="entry name" value="Peptidase_S10"/>
</dbReference>
<evidence type="ECO:0000256" key="4">
    <source>
        <dbReference type="ARBA" id="ARBA00022729"/>
    </source>
</evidence>
<feature type="signal peptide" evidence="7">
    <location>
        <begin position="1"/>
        <end position="20"/>
    </location>
</feature>
<dbReference type="InterPro" id="IPR033124">
    <property type="entry name" value="Ser_caboxypep_his_AS"/>
</dbReference>